<evidence type="ECO:0000313" key="4">
    <source>
        <dbReference type="Proteomes" id="UP000268229"/>
    </source>
</evidence>
<dbReference type="Proteomes" id="UP000268229">
    <property type="component" value="Chromosome"/>
</dbReference>
<organism evidence="3 4">
    <name type="scientific">Neisseria animaloris</name>
    <dbReference type="NCBI Taxonomy" id="326522"/>
    <lineage>
        <taxon>Bacteria</taxon>
        <taxon>Pseudomonadati</taxon>
        <taxon>Pseudomonadota</taxon>
        <taxon>Betaproteobacteria</taxon>
        <taxon>Neisseriales</taxon>
        <taxon>Neisseriaceae</taxon>
        <taxon>Neisseria</taxon>
    </lineage>
</organism>
<evidence type="ECO:0000256" key="1">
    <source>
        <dbReference type="SAM" id="Coils"/>
    </source>
</evidence>
<evidence type="ECO:0000313" key="3">
    <source>
        <dbReference type="EMBL" id="VEJ22264.1"/>
    </source>
</evidence>
<feature type="chain" id="PRO_5030037437" evidence="2">
    <location>
        <begin position="23"/>
        <end position="196"/>
    </location>
</feature>
<dbReference type="AlphaFoldDB" id="A0A1X3CJR9"/>
<dbReference type="EMBL" id="LR134516">
    <property type="protein sequence ID" value="VEJ22264.1"/>
    <property type="molecule type" value="Genomic_DNA"/>
</dbReference>
<protein>
    <submittedName>
        <fullName evidence="3">Periplasmic protein</fullName>
    </submittedName>
</protein>
<gene>
    <name evidence="3" type="ORF">NCTC12227_02051</name>
</gene>
<keyword evidence="4" id="KW-1185">Reference proteome</keyword>
<sequence length="196" mass="22306">MKLIVYCLIMVFGFTVFLPARAATYICNDGGRAVFSTEKIGRNCRLSQMNGISDTWPADALEERQPIDQIEQIWEVEQFGTYDDIKIVPSQRNGGITNTIDAASTPVEIKLRNQPRKGSRKPRVPAPVVTEPAKPKFSRTQILQNEIRNEQTALVRTQAQLNVARKKGEKEKIIRLEQAVRDRQANIRAIQNEMKR</sequence>
<dbReference type="KEGG" id="nani:NCTC12227_02051"/>
<proteinExistence type="predicted"/>
<evidence type="ECO:0000256" key="2">
    <source>
        <dbReference type="SAM" id="SignalP"/>
    </source>
</evidence>
<keyword evidence="2" id="KW-0732">Signal</keyword>
<feature type="coiled-coil region" evidence="1">
    <location>
        <begin position="147"/>
        <end position="193"/>
    </location>
</feature>
<reference evidence="3 4" key="1">
    <citation type="submission" date="2018-12" db="EMBL/GenBank/DDBJ databases">
        <authorList>
            <consortium name="Pathogen Informatics"/>
        </authorList>
    </citation>
    <scope>NUCLEOTIDE SEQUENCE [LARGE SCALE GENOMIC DNA]</scope>
    <source>
        <strain evidence="3 4">NCTC12227</strain>
    </source>
</reference>
<accession>A0A1X3CJR9</accession>
<dbReference type="STRING" id="326522.BWD08_04785"/>
<dbReference type="OrthoDB" id="8606184at2"/>
<dbReference type="RefSeq" id="WP_085390018.1">
    <property type="nucleotide sequence ID" value="NZ_JBGNXI010000002.1"/>
</dbReference>
<name>A0A1X3CJR9_9NEIS</name>
<feature type="signal peptide" evidence="2">
    <location>
        <begin position="1"/>
        <end position="22"/>
    </location>
</feature>
<keyword evidence="1" id="KW-0175">Coiled coil</keyword>